<dbReference type="Pfam" id="PF07388">
    <property type="entry name" value="A-2_8-polyST"/>
    <property type="match status" value="1"/>
</dbReference>
<name>A0A7W3JC01_9MICO</name>
<comment type="caution">
    <text evidence="1">The sequence shown here is derived from an EMBL/GenBank/DDBJ whole genome shotgun (WGS) entry which is preliminary data.</text>
</comment>
<evidence type="ECO:0000313" key="2">
    <source>
        <dbReference type="Proteomes" id="UP000540568"/>
    </source>
</evidence>
<sequence>MDQLFIAPTFMAAATMAAAIDSGLYRETGQRVLLVVNNAKIPEIGRSLTEQQGFDSLASRFDRVLSLNELIFPYHPRAWNPPASKLDAWREKILEAAGIEGEFGITLQSLPVRPSTTLTRLFKGAPVDVVSDGLMSYGPTRKAIRPSVAESLRRLLYLDLAGGLRPVLLSEHSIENVVVPAEAFRAVVHEYGKSAFESDDVGAMADQPVEAIMLGQYLAALGLLSEDEEEDLHHELLRAAVALGFTSIAFKPHPSAPPAFTHSLVDLGRSLGVELKVLDEPVPVEILYDRLKPTAAIGCFSTGLSTAVETYGMTGYAVDVDKVLSRLPRFKDSNRIPLAITDVRLNRVEWDETGGFSVRQAPEVDVQLLVDEVARAMQPAHFEGQSQPVGRREELLAQAPWAVKYFVDPEGDSADAGAVVVAPSAAASYRARVERKARRVASRMIRKNRRLRKIAAVGKAIRFQPH</sequence>
<accession>A0A7W3JC01</accession>
<reference evidence="1 2" key="1">
    <citation type="submission" date="2020-07" db="EMBL/GenBank/DDBJ databases">
        <title>Sequencing the genomes of 1000 actinobacteria strains.</title>
        <authorList>
            <person name="Klenk H.-P."/>
        </authorList>
    </citation>
    <scope>NUCLEOTIDE SEQUENCE [LARGE SCALE GENOMIC DNA]</scope>
    <source>
        <strain evidence="1 2">DSM 44121</strain>
    </source>
</reference>
<dbReference type="InterPro" id="IPR010866">
    <property type="entry name" value="A-2_8-polyST"/>
</dbReference>
<keyword evidence="2" id="KW-1185">Reference proteome</keyword>
<protein>
    <submittedName>
        <fullName evidence="1">Uncharacterized protein</fullName>
    </submittedName>
</protein>
<dbReference type="EMBL" id="JACGWV010000002">
    <property type="protein sequence ID" value="MBA8810009.1"/>
    <property type="molecule type" value="Genomic_DNA"/>
</dbReference>
<dbReference type="AlphaFoldDB" id="A0A7W3JC01"/>
<dbReference type="RefSeq" id="WP_182619178.1">
    <property type="nucleotide sequence ID" value="NZ_BAAATF010000016.1"/>
</dbReference>
<proteinExistence type="predicted"/>
<gene>
    <name evidence="1" type="ORF">FHX71_003985</name>
</gene>
<evidence type="ECO:0000313" key="1">
    <source>
        <dbReference type="EMBL" id="MBA8810009.1"/>
    </source>
</evidence>
<dbReference type="Proteomes" id="UP000540568">
    <property type="component" value="Unassembled WGS sequence"/>
</dbReference>
<organism evidence="1 2">
    <name type="scientific">Promicromonospora sukumoe</name>
    <dbReference type="NCBI Taxonomy" id="88382"/>
    <lineage>
        <taxon>Bacteria</taxon>
        <taxon>Bacillati</taxon>
        <taxon>Actinomycetota</taxon>
        <taxon>Actinomycetes</taxon>
        <taxon>Micrococcales</taxon>
        <taxon>Promicromonosporaceae</taxon>
        <taxon>Promicromonospora</taxon>
    </lineage>
</organism>